<dbReference type="PROSITE" id="PS51186">
    <property type="entry name" value="GNAT"/>
    <property type="match status" value="1"/>
</dbReference>
<feature type="domain" description="N-acetyltransferase" evidence="1">
    <location>
        <begin position="11"/>
        <end position="174"/>
    </location>
</feature>
<proteinExistence type="predicted"/>
<name>A0A839Z839_9HYPH</name>
<dbReference type="PANTHER" id="PTHR43792">
    <property type="entry name" value="GNAT FAMILY, PUTATIVE (AFU_ORTHOLOGUE AFUA_3G00765)-RELATED-RELATED"/>
    <property type="match status" value="1"/>
</dbReference>
<keyword evidence="2" id="KW-0808">Transferase</keyword>
<protein>
    <submittedName>
        <fullName evidence="2">RimJ/RimL family protein N-acetyltransferase</fullName>
    </submittedName>
</protein>
<dbReference type="Proteomes" id="UP000533469">
    <property type="component" value="Unassembled WGS sequence"/>
</dbReference>
<dbReference type="SUPFAM" id="SSF55729">
    <property type="entry name" value="Acyl-CoA N-acyltransferases (Nat)"/>
    <property type="match status" value="1"/>
</dbReference>
<evidence type="ECO:0000259" key="1">
    <source>
        <dbReference type="PROSITE" id="PS51186"/>
    </source>
</evidence>
<dbReference type="GO" id="GO:0016747">
    <property type="term" value="F:acyltransferase activity, transferring groups other than amino-acyl groups"/>
    <property type="evidence" value="ECO:0007669"/>
    <property type="project" value="InterPro"/>
</dbReference>
<dbReference type="PANTHER" id="PTHR43792:SF1">
    <property type="entry name" value="N-ACETYLTRANSFERASE DOMAIN-CONTAINING PROTEIN"/>
    <property type="match status" value="1"/>
</dbReference>
<keyword evidence="3" id="KW-1185">Reference proteome</keyword>
<dbReference type="InterPro" id="IPR051531">
    <property type="entry name" value="N-acetyltransferase"/>
</dbReference>
<evidence type="ECO:0000313" key="3">
    <source>
        <dbReference type="Proteomes" id="UP000533469"/>
    </source>
</evidence>
<accession>A0A839Z839</accession>
<dbReference type="AlphaFoldDB" id="A0A839Z839"/>
<sequence length="183" mass="20030">MTPPTLPTPRLILRPHRRADFEAYAAMWAEPAVVRFIGGQPFAREATWSRFLRHPGLWQFLGFGSFVVEERASGAFIGEVGFHDFKRDLTPSIAGTMEAGWVFAGAAHGKGYAREAMGAALGWADAHHPTRRITAMIEESHAASLHIAGTLGFTRFAGARYGGREMVLLERLRDGAGLVAPTR</sequence>
<dbReference type="Gene3D" id="3.40.630.30">
    <property type="match status" value="1"/>
</dbReference>
<dbReference type="RefSeq" id="WP_183188424.1">
    <property type="nucleotide sequence ID" value="NZ_JACICD010000001.1"/>
</dbReference>
<reference evidence="2 3" key="1">
    <citation type="submission" date="2020-08" db="EMBL/GenBank/DDBJ databases">
        <title>Genomic Encyclopedia of Type Strains, Phase IV (KMG-IV): sequencing the most valuable type-strain genomes for metagenomic binning, comparative biology and taxonomic classification.</title>
        <authorList>
            <person name="Goeker M."/>
        </authorList>
    </citation>
    <scope>NUCLEOTIDE SEQUENCE [LARGE SCALE GENOMIC DNA]</scope>
    <source>
        <strain evidence="2 3">DSM 5895</strain>
    </source>
</reference>
<dbReference type="InterPro" id="IPR016181">
    <property type="entry name" value="Acyl_CoA_acyltransferase"/>
</dbReference>
<dbReference type="Pfam" id="PF13302">
    <property type="entry name" value="Acetyltransf_3"/>
    <property type="match status" value="1"/>
</dbReference>
<gene>
    <name evidence="2" type="ORF">FHS55_000901</name>
</gene>
<comment type="caution">
    <text evidence="2">The sequence shown here is derived from an EMBL/GenBank/DDBJ whole genome shotgun (WGS) entry which is preliminary data.</text>
</comment>
<evidence type="ECO:0000313" key="2">
    <source>
        <dbReference type="EMBL" id="MBB3770315.1"/>
    </source>
</evidence>
<organism evidence="2 3">
    <name type="scientific">Ancylobacter tetraedralis</name>
    <dbReference type="NCBI Taxonomy" id="217068"/>
    <lineage>
        <taxon>Bacteria</taxon>
        <taxon>Pseudomonadati</taxon>
        <taxon>Pseudomonadota</taxon>
        <taxon>Alphaproteobacteria</taxon>
        <taxon>Hyphomicrobiales</taxon>
        <taxon>Xanthobacteraceae</taxon>
        <taxon>Ancylobacter</taxon>
    </lineage>
</organism>
<dbReference type="EMBL" id="JACICD010000001">
    <property type="protein sequence ID" value="MBB3770315.1"/>
    <property type="molecule type" value="Genomic_DNA"/>
</dbReference>
<dbReference type="InterPro" id="IPR000182">
    <property type="entry name" value="GNAT_dom"/>
</dbReference>